<reference evidence="7" key="3">
    <citation type="submission" date="2015-06" db="UniProtKB">
        <authorList>
            <consortium name="EnsemblMetazoa"/>
        </authorList>
    </citation>
    <scope>IDENTIFICATION</scope>
</reference>
<dbReference type="PANTHER" id="PTHR37164:SF1">
    <property type="entry name" value="BACTERIOHEMERYTHRIN"/>
    <property type="match status" value="1"/>
</dbReference>
<dbReference type="InParanoid" id="T1F8I7"/>
<evidence type="ECO:0000259" key="5">
    <source>
        <dbReference type="Pfam" id="PF01814"/>
    </source>
</evidence>
<organism evidence="7 8">
    <name type="scientific">Helobdella robusta</name>
    <name type="common">Californian leech</name>
    <dbReference type="NCBI Taxonomy" id="6412"/>
    <lineage>
        <taxon>Eukaryota</taxon>
        <taxon>Metazoa</taxon>
        <taxon>Spiralia</taxon>
        <taxon>Lophotrochozoa</taxon>
        <taxon>Annelida</taxon>
        <taxon>Clitellata</taxon>
        <taxon>Hirudinea</taxon>
        <taxon>Rhynchobdellida</taxon>
        <taxon>Glossiphoniidae</taxon>
        <taxon>Helobdella</taxon>
    </lineage>
</organism>
<dbReference type="HOGENOM" id="CLU_086902_4_0_1"/>
<dbReference type="InterPro" id="IPR002063">
    <property type="entry name" value="Haemerythrin"/>
</dbReference>
<dbReference type="PRINTS" id="PR00186">
    <property type="entry name" value="HEMERYTHRIN"/>
</dbReference>
<dbReference type="GeneID" id="20205136"/>
<dbReference type="OrthoDB" id="10249344at2759"/>
<name>T1F8I7_HELRO</name>
<comment type="similarity">
    <text evidence="1">Belongs to the hemerythrin family.</text>
</comment>
<evidence type="ECO:0000256" key="1">
    <source>
        <dbReference type="ARBA" id="ARBA00010587"/>
    </source>
</evidence>
<dbReference type="Proteomes" id="UP000015101">
    <property type="component" value="Unassembled WGS sequence"/>
</dbReference>
<dbReference type="Pfam" id="PF01814">
    <property type="entry name" value="Hemerythrin"/>
    <property type="match status" value="1"/>
</dbReference>
<dbReference type="CDD" id="cd12107">
    <property type="entry name" value="Hemerythrin"/>
    <property type="match status" value="1"/>
</dbReference>
<dbReference type="PROSITE" id="PS00550">
    <property type="entry name" value="HEMERYTHRINS"/>
    <property type="match status" value="1"/>
</dbReference>
<evidence type="ECO:0000313" key="6">
    <source>
        <dbReference type="EMBL" id="ESO01274.1"/>
    </source>
</evidence>
<dbReference type="InterPro" id="IPR012827">
    <property type="entry name" value="Hemerythrin_metal-bd"/>
</dbReference>
<reference evidence="8" key="1">
    <citation type="submission" date="2012-12" db="EMBL/GenBank/DDBJ databases">
        <authorList>
            <person name="Hellsten U."/>
            <person name="Grimwood J."/>
            <person name="Chapman J.A."/>
            <person name="Shapiro H."/>
            <person name="Aerts A."/>
            <person name="Otillar R.P."/>
            <person name="Terry A.Y."/>
            <person name="Boore J.L."/>
            <person name="Simakov O."/>
            <person name="Marletaz F."/>
            <person name="Cho S.-J."/>
            <person name="Edsinger-Gonzales E."/>
            <person name="Havlak P."/>
            <person name="Kuo D.-H."/>
            <person name="Larsson T."/>
            <person name="Lv J."/>
            <person name="Arendt D."/>
            <person name="Savage R."/>
            <person name="Osoegawa K."/>
            <person name="de Jong P."/>
            <person name="Lindberg D.R."/>
            <person name="Seaver E.C."/>
            <person name="Weisblat D.A."/>
            <person name="Putnam N.H."/>
            <person name="Grigoriev I.V."/>
            <person name="Rokhsar D.S."/>
        </authorList>
    </citation>
    <scope>NUCLEOTIDE SEQUENCE</scope>
</reference>
<proteinExistence type="inferred from homology"/>
<dbReference type="EMBL" id="KB096785">
    <property type="protein sequence ID" value="ESO01274.1"/>
    <property type="molecule type" value="Genomic_DNA"/>
</dbReference>
<evidence type="ECO:0000313" key="8">
    <source>
        <dbReference type="Proteomes" id="UP000015101"/>
    </source>
</evidence>
<evidence type="ECO:0000256" key="3">
    <source>
        <dbReference type="ARBA" id="ARBA00023004"/>
    </source>
</evidence>
<dbReference type="InterPro" id="IPR035938">
    <property type="entry name" value="Hemerythrin-like_sf"/>
</dbReference>
<dbReference type="GO" id="GO:0005506">
    <property type="term" value="F:iron ion binding"/>
    <property type="evidence" value="ECO:0007669"/>
    <property type="project" value="InterPro"/>
</dbReference>
<dbReference type="InterPro" id="IPR012312">
    <property type="entry name" value="Hemerythrin-like"/>
</dbReference>
<dbReference type="EnsemblMetazoa" id="HelroT174822">
    <property type="protein sequence ID" value="HelroP174822"/>
    <property type="gene ID" value="HelroG174822"/>
</dbReference>
<feature type="signal peptide" evidence="4">
    <location>
        <begin position="1"/>
        <end position="16"/>
    </location>
</feature>
<dbReference type="SUPFAM" id="SSF47188">
    <property type="entry name" value="Hemerythrin-like"/>
    <property type="match status" value="1"/>
</dbReference>
<feature type="domain" description="Hemerythrin-like" evidence="5">
    <location>
        <begin position="31"/>
        <end position="131"/>
    </location>
</feature>
<keyword evidence="8" id="KW-1185">Reference proteome</keyword>
<evidence type="ECO:0000256" key="2">
    <source>
        <dbReference type="ARBA" id="ARBA00022723"/>
    </source>
</evidence>
<dbReference type="NCBIfam" id="TIGR02481">
    <property type="entry name" value="hemeryth_dom"/>
    <property type="match status" value="1"/>
</dbReference>
<evidence type="ECO:0000313" key="7">
    <source>
        <dbReference type="EnsemblMetazoa" id="HelroP174822"/>
    </source>
</evidence>
<dbReference type="AlphaFoldDB" id="T1F8I7"/>
<dbReference type="PANTHER" id="PTHR37164">
    <property type="entry name" value="BACTERIOHEMERYTHRIN"/>
    <property type="match status" value="1"/>
</dbReference>
<protein>
    <recommendedName>
        <fullName evidence="5">Hemerythrin-like domain-containing protein</fullName>
    </recommendedName>
</protein>
<keyword evidence="3" id="KW-0408">Iron</keyword>
<gene>
    <name evidence="7" type="primary">20205136</name>
    <name evidence="6" type="ORF">HELRODRAFT_174822</name>
</gene>
<dbReference type="InterPro" id="IPR050669">
    <property type="entry name" value="Hemerythrin"/>
</dbReference>
<dbReference type="eggNOG" id="ENOG502SW2H">
    <property type="taxonomic scope" value="Eukaryota"/>
</dbReference>
<evidence type="ECO:0000256" key="4">
    <source>
        <dbReference type="SAM" id="SignalP"/>
    </source>
</evidence>
<keyword evidence="4" id="KW-0732">Signal</keyword>
<accession>T1F8I7</accession>
<reference evidence="6 8" key="2">
    <citation type="journal article" date="2013" name="Nature">
        <title>Insights into bilaterian evolution from three spiralian genomes.</title>
        <authorList>
            <person name="Simakov O."/>
            <person name="Marletaz F."/>
            <person name="Cho S.J."/>
            <person name="Edsinger-Gonzales E."/>
            <person name="Havlak P."/>
            <person name="Hellsten U."/>
            <person name="Kuo D.H."/>
            <person name="Larsson T."/>
            <person name="Lv J."/>
            <person name="Arendt D."/>
            <person name="Savage R."/>
            <person name="Osoegawa K."/>
            <person name="de Jong P."/>
            <person name="Grimwood J."/>
            <person name="Chapman J.A."/>
            <person name="Shapiro H."/>
            <person name="Aerts A."/>
            <person name="Otillar R.P."/>
            <person name="Terry A.Y."/>
            <person name="Boore J.L."/>
            <person name="Grigoriev I.V."/>
            <person name="Lindberg D.R."/>
            <person name="Seaver E.C."/>
            <person name="Weisblat D.A."/>
            <person name="Putnam N.H."/>
            <person name="Rokhsar D.S."/>
        </authorList>
    </citation>
    <scope>NUCLEOTIDE SEQUENCE</scope>
</reference>
<sequence>MKVLVILVACVAASLAYPIPDPFQWDESFRYDKLDEQHKKLFTGIADVQSNPADGAAISHLEDLFYKHFRFEEKMMEEVGYANLPAHKRMHTDFESEIKDIHTPVQGYQIFFMKDWLVNHIKGIDFQYKGKLSS</sequence>
<feature type="chain" id="PRO_5010980388" description="Hemerythrin-like domain-containing protein" evidence="4">
    <location>
        <begin position="17"/>
        <end position="134"/>
    </location>
</feature>
<dbReference type="EMBL" id="AMQM01005046">
    <property type="status" value="NOT_ANNOTATED_CDS"/>
    <property type="molecule type" value="Genomic_DNA"/>
</dbReference>
<dbReference type="CTD" id="20205136"/>
<dbReference type="RefSeq" id="XP_009020510.1">
    <property type="nucleotide sequence ID" value="XM_009022262.1"/>
</dbReference>
<dbReference type="Gene3D" id="1.20.120.50">
    <property type="entry name" value="Hemerythrin-like"/>
    <property type="match status" value="1"/>
</dbReference>
<dbReference type="KEGG" id="hro:HELRODRAFT_174822"/>
<keyword evidence="2" id="KW-0479">Metal-binding</keyword>
<dbReference type="InterPro" id="IPR016131">
    <property type="entry name" value="Haemerythrin_Fe_BS"/>
</dbReference>